<evidence type="ECO:0000313" key="4">
    <source>
        <dbReference type="EMBL" id="CAG8981736.1"/>
    </source>
</evidence>
<comment type="caution">
    <text evidence="4">The sequence shown here is derived from an EMBL/GenBank/DDBJ whole genome shotgun (WGS) entry which is preliminary data.</text>
</comment>
<dbReference type="InterPro" id="IPR013120">
    <property type="entry name" value="FAR_NAD-bd"/>
</dbReference>
<protein>
    <recommendedName>
        <fullName evidence="3">Thioester reductase (TE) domain-containing protein</fullName>
    </recommendedName>
</protein>
<dbReference type="InterPro" id="IPR051414">
    <property type="entry name" value="Adenylate-forming_Reductase"/>
</dbReference>
<dbReference type="SUPFAM" id="SSF56801">
    <property type="entry name" value="Acetyl-CoA synthetase-like"/>
    <property type="match status" value="1"/>
</dbReference>
<dbReference type="InterPro" id="IPR036291">
    <property type="entry name" value="NAD(P)-bd_dom_sf"/>
</dbReference>
<name>A0A9N9QBX0_9HELO</name>
<dbReference type="SUPFAM" id="SSF47336">
    <property type="entry name" value="ACP-like"/>
    <property type="match status" value="1"/>
</dbReference>
<dbReference type="InterPro" id="IPR036736">
    <property type="entry name" value="ACP-like_sf"/>
</dbReference>
<dbReference type="PROSITE" id="PS00455">
    <property type="entry name" value="AMP_BINDING"/>
    <property type="match status" value="1"/>
</dbReference>
<dbReference type="SUPFAM" id="SSF51735">
    <property type="entry name" value="NAD(P)-binding Rossmann-fold domains"/>
    <property type="match status" value="1"/>
</dbReference>
<organism evidence="4 5">
    <name type="scientific">Hymenoscyphus albidus</name>
    <dbReference type="NCBI Taxonomy" id="595503"/>
    <lineage>
        <taxon>Eukaryota</taxon>
        <taxon>Fungi</taxon>
        <taxon>Dikarya</taxon>
        <taxon>Ascomycota</taxon>
        <taxon>Pezizomycotina</taxon>
        <taxon>Leotiomycetes</taxon>
        <taxon>Helotiales</taxon>
        <taxon>Helotiaceae</taxon>
        <taxon>Hymenoscyphus</taxon>
    </lineage>
</organism>
<dbReference type="Pfam" id="PF23562">
    <property type="entry name" value="AMP-binding_C_3"/>
    <property type="match status" value="1"/>
</dbReference>
<reference evidence="4" key="1">
    <citation type="submission" date="2021-07" db="EMBL/GenBank/DDBJ databases">
        <authorList>
            <person name="Durling M."/>
        </authorList>
    </citation>
    <scope>NUCLEOTIDE SEQUENCE</scope>
</reference>
<evidence type="ECO:0000313" key="5">
    <source>
        <dbReference type="Proteomes" id="UP000701801"/>
    </source>
</evidence>
<gene>
    <name evidence="4" type="ORF">HYALB_00013944</name>
</gene>
<dbReference type="Pfam" id="PF07993">
    <property type="entry name" value="NAD_binding_4"/>
    <property type="match status" value="1"/>
</dbReference>
<evidence type="ECO:0000259" key="3">
    <source>
        <dbReference type="Pfam" id="PF07993"/>
    </source>
</evidence>
<dbReference type="PANTHER" id="PTHR43439">
    <property type="entry name" value="PHENYLACETATE-COENZYME A LIGASE"/>
    <property type="match status" value="1"/>
</dbReference>
<dbReference type="Gene3D" id="3.40.50.720">
    <property type="entry name" value="NAD(P)-binding Rossmann-like Domain"/>
    <property type="match status" value="1"/>
</dbReference>
<dbReference type="PANTHER" id="PTHR43439:SF2">
    <property type="entry name" value="ENZYME, PUTATIVE (JCVI)-RELATED"/>
    <property type="match status" value="1"/>
</dbReference>
<dbReference type="Gene3D" id="1.10.1200.10">
    <property type="entry name" value="ACP-like"/>
    <property type="match status" value="1"/>
</dbReference>
<dbReference type="InterPro" id="IPR042099">
    <property type="entry name" value="ANL_N_sf"/>
</dbReference>
<feature type="domain" description="Thioester reductase (TE)" evidence="3">
    <location>
        <begin position="547"/>
        <end position="713"/>
    </location>
</feature>
<dbReference type="OrthoDB" id="429813at2759"/>
<keyword evidence="1" id="KW-0596">Phosphopantetheine</keyword>
<dbReference type="EMBL" id="CAJVRM010000512">
    <property type="protein sequence ID" value="CAG8981736.1"/>
    <property type="molecule type" value="Genomic_DNA"/>
</dbReference>
<dbReference type="AlphaFoldDB" id="A0A9N9QBX0"/>
<keyword evidence="5" id="KW-1185">Reference proteome</keyword>
<proteinExistence type="predicted"/>
<dbReference type="InterPro" id="IPR020845">
    <property type="entry name" value="AMP-binding_CS"/>
</dbReference>
<keyword evidence="2" id="KW-0597">Phosphoprotein</keyword>
<accession>A0A9N9QBX0</accession>
<evidence type="ECO:0000256" key="1">
    <source>
        <dbReference type="ARBA" id="ARBA00022450"/>
    </source>
</evidence>
<dbReference type="Gene3D" id="3.40.50.12780">
    <property type="entry name" value="N-terminal domain of ligase-like"/>
    <property type="match status" value="1"/>
</dbReference>
<dbReference type="Proteomes" id="UP000701801">
    <property type="component" value="Unassembled WGS sequence"/>
</dbReference>
<sequence>MARTYPPYDFGNRTLSETLSSLASSTPERIYASIPKTNDLADGFKDISVSDMERMVVSLASWLEKVKHIMEQICALRPTSAIEISSFEEIYRKKPAGAISPAKRPFEEVKNDPFLILHSSGSTGFPKPITMTNGTFAVLDSERFLPSVPGRTNRDFSIWNFEGGGKFFTVFPYVPPSLAEQMLTEPDGIEYFKRLDFVCYTGGPFSPSTGAKLVQVTELVPLYGSTEAFQTPQLVPSEEDWAYMEWNPNFKHRMDPAEDGAYELVLLADSSTEKMSALNHNLPGTSEWRTRDLFMPHPSKPNLWQYYGRRDDIVVFSNGEKFNPVPMEQFLSGGSVLSGVLVVGQGRLQASLLLESKSGYDHDDIALLDDIWPLVEQANSLVPAQGRISRKLSEKKLQAEVDALYQMETSRVSLTNKFEKLAVEAFVRDIVTDAFTNTIGVDDDFFELGIDSLKTSEIIRNLRTGAKPICLSENQDWISQDLVYRSPSISQLSEALFRMFTGGKTSPNQRNQLQAHIAATIAEHTESFPKPSPAMTNDSNEALTIALTGSTGSLGTALPRKLVQGPKRLKIYCLNRRVYQEHEKEFANKVRLFKVQFHEKNLGLGYEDYQTLLSDVDLIIHNAWQLNLSLPLKAFQQHLRDVRNLIDWSLQSPRRPRLVFCSSPIPETLISTPGSCLGTGYSASKFVAEQILGVASEQTGLDVVILRLGQIVQSGDFSLDSTRLDRAWIPGLFETSRTLECFPIDICDIDWLTLDEASAIVLELAMQKLPTSNVSNGQILVSNVVNHSTCSWEDVLPRLCEAGITSNVPVTLTDWRERLQNAISSRGNDRTSLPSSQIMPFFDALGNGKQGLRYQTQGAKDASPTLEAALLVDREKVLSWIRL</sequence>
<evidence type="ECO:0000256" key="2">
    <source>
        <dbReference type="ARBA" id="ARBA00022553"/>
    </source>
</evidence>